<evidence type="ECO:0000313" key="2">
    <source>
        <dbReference type="Proteomes" id="UP000219338"/>
    </source>
</evidence>
<dbReference type="AlphaFoldDB" id="A0A284R763"/>
<dbReference type="OrthoDB" id="3260094at2759"/>
<proteinExistence type="predicted"/>
<name>A0A284R763_ARMOS</name>
<keyword evidence="2" id="KW-1185">Reference proteome</keyword>
<accession>A0A284R763</accession>
<evidence type="ECO:0000313" key="1">
    <source>
        <dbReference type="EMBL" id="SJL04565.1"/>
    </source>
</evidence>
<protein>
    <submittedName>
        <fullName evidence="1">Uncharacterized protein</fullName>
    </submittedName>
</protein>
<reference evidence="2" key="1">
    <citation type="journal article" date="2017" name="Nat. Ecol. Evol.">
        <title>Genome expansion and lineage-specific genetic innovations in the forest pathogenic fungi Armillaria.</title>
        <authorList>
            <person name="Sipos G."/>
            <person name="Prasanna A.N."/>
            <person name="Walter M.C."/>
            <person name="O'Connor E."/>
            <person name="Balint B."/>
            <person name="Krizsan K."/>
            <person name="Kiss B."/>
            <person name="Hess J."/>
            <person name="Varga T."/>
            <person name="Slot J."/>
            <person name="Riley R."/>
            <person name="Boka B."/>
            <person name="Rigling D."/>
            <person name="Barry K."/>
            <person name="Lee J."/>
            <person name="Mihaltcheva S."/>
            <person name="LaButti K."/>
            <person name="Lipzen A."/>
            <person name="Waldron R."/>
            <person name="Moloney N.M."/>
            <person name="Sperisen C."/>
            <person name="Kredics L."/>
            <person name="Vagvoelgyi C."/>
            <person name="Patrignani A."/>
            <person name="Fitzpatrick D."/>
            <person name="Nagy I."/>
            <person name="Doyle S."/>
            <person name="Anderson J.B."/>
            <person name="Grigoriev I.V."/>
            <person name="Gueldener U."/>
            <person name="Muensterkoetter M."/>
            <person name="Nagy L.G."/>
        </authorList>
    </citation>
    <scope>NUCLEOTIDE SEQUENCE [LARGE SCALE GENOMIC DNA]</scope>
    <source>
        <strain evidence="2">C18/9</strain>
    </source>
</reference>
<organism evidence="1 2">
    <name type="scientific">Armillaria ostoyae</name>
    <name type="common">Armillaria root rot fungus</name>
    <dbReference type="NCBI Taxonomy" id="47428"/>
    <lineage>
        <taxon>Eukaryota</taxon>
        <taxon>Fungi</taxon>
        <taxon>Dikarya</taxon>
        <taxon>Basidiomycota</taxon>
        <taxon>Agaricomycotina</taxon>
        <taxon>Agaricomycetes</taxon>
        <taxon>Agaricomycetidae</taxon>
        <taxon>Agaricales</taxon>
        <taxon>Marasmiineae</taxon>
        <taxon>Physalacriaceae</taxon>
        <taxon>Armillaria</taxon>
    </lineage>
</organism>
<dbReference type="Proteomes" id="UP000219338">
    <property type="component" value="Unassembled WGS sequence"/>
</dbReference>
<gene>
    <name evidence="1" type="ORF">ARMOST_07932</name>
</gene>
<dbReference type="EMBL" id="FUEG01000005">
    <property type="protein sequence ID" value="SJL04565.1"/>
    <property type="molecule type" value="Genomic_DNA"/>
</dbReference>
<sequence length="160" mass="17833">MPLPLVYGPTDLFNQTDVGLFPIDPCMETIAATIVEEAKALLNRNPTAVMQTRPAQAALFEGRSRQFISDGNYALCESKGARVVNSELSARDAARIVLNGAYKSAEDQKDFPQYDHFANLFEKWYFREALNGAVTGAIMHVRPFQLEDQPIYEGAEDEVD</sequence>